<name>A0A0A9HMW0_ARUDO</name>
<sequence>MRKYLILLQQRKNLSPQSRELVLDYTLYDGREYKSCNLDRSDGLPNFCTVLLHATCEIFNLFI</sequence>
<reference evidence="1" key="1">
    <citation type="submission" date="2014-09" db="EMBL/GenBank/DDBJ databases">
        <authorList>
            <person name="Magalhaes I.L.F."/>
            <person name="Oliveira U."/>
            <person name="Santos F.R."/>
            <person name="Vidigal T.H.D.A."/>
            <person name="Brescovit A.D."/>
            <person name="Santos A.J."/>
        </authorList>
    </citation>
    <scope>NUCLEOTIDE SEQUENCE</scope>
    <source>
        <tissue evidence="1">Shoot tissue taken approximately 20 cm above the soil surface</tissue>
    </source>
</reference>
<evidence type="ECO:0000313" key="1">
    <source>
        <dbReference type="EMBL" id="JAE36216.1"/>
    </source>
</evidence>
<dbReference type="AlphaFoldDB" id="A0A0A9HMW0"/>
<protein>
    <submittedName>
        <fullName evidence="1">Uncharacterized protein</fullName>
    </submittedName>
</protein>
<proteinExistence type="predicted"/>
<dbReference type="EMBL" id="GBRH01161680">
    <property type="protein sequence ID" value="JAE36216.1"/>
    <property type="molecule type" value="Transcribed_RNA"/>
</dbReference>
<organism evidence="1">
    <name type="scientific">Arundo donax</name>
    <name type="common">Giant reed</name>
    <name type="synonym">Donax arundinaceus</name>
    <dbReference type="NCBI Taxonomy" id="35708"/>
    <lineage>
        <taxon>Eukaryota</taxon>
        <taxon>Viridiplantae</taxon>
        <taxon>Streptophyta</taxon>
        <taxon>Embryophyta</taxon>
        <taxon>Tracheophyta</taxon>
        <taxon>Spermatophyta</taxon>
        <taxon>Magnoliopsida</taxon>
        <taxon>Liliopsida</taxon>
        <taxon>Poales</taxon>
        <taxon>Poaceae</taxon>
        <taxon>PACMAD clade</taxon>
        <taxon>Arundinoideae</taxon>
        <taxon>Arundineae</taxon>
        <taxon>Arundo</taxon>
    </lineage>
</organism>
<accession>A0A0A9HMW0</accession>
<reference evidence="1" key="2">
    <citation type="journal article" date="2015" name="Data Brief">
        <title>Shoot transcriptome of the giant reed, Arundo donax.</title>
        <authorList>
            <person name="Barrero R.A."/>
            <person name="Guerrero F.D."/>
            <person name="Moolhuijzen P."/>
            <person name="Goolsby J.A."/>
            <person name="Tidwell J."/>
            <person name="Bellgard S.E."/>
            <person name="Bellgard M.I."/>
        </authorList>
    </citation>
    <scope>NUCLEOTIDE SEQUENCE</scope>
    <source>
        <tissue evidence="1">Shoot tissue taken approximately 20 cm above the soil surface</tissue>
    </source>
</reference>